<keyword evidence="2" id="KW-1133">Transmembrane helix</keyword>
<dbReference type="PANTHER" id="PTHR35813:SF1">
    <property type="entry name" value="INNER MEMBRANE PROTEIN YBAN"/>
    <property type="match status" value="1"/>
</dbReference>
<evidence type="ECO:0000256" key="1">
    <source>
        <dbReference type="PIRNR" id="PIRNR016789"/>
    </source>
</evidence>
<feature type="transmembrane region" description="Helical" evidence="2">
    <location>
        <begin position="68"/>
        <end position="91"/>
    </location>
</feature>
<organism evidence="3 4">
    <name type="scientific">Natronospirillum operosum</name>
    <dbReference type="NCBI Taxonomy" id="2759953"/>
    <lineage>
        <taxon>Bacteria</taxon>
        <taxon>Pseudomonadati</taxon>
        <taxon>Pseudomonadota</taxon>
        <taxon>Gammaproteobacteria</taxon>
        <taxon>Oceanospirillales</taxon>
        <taxon>Natronospirillaceae</taxon>
        <taxon>Natronospirillum</taxon>
    </lineage>
</organism>
<dbReference type="GO" id="GO:0005886">
    <property type="term" value="C:plasma membrane"/>
    <property type="evidence" value="ECO:0007669"/>
    <property type="project" value="UniProtKB-SubCell"/>
</dbReference>
<proteinExistence type="predicted"/>
<sequence length="123" mass="13692">MTRLLYLGLAYLCTAIGAVGVVMPLLPTTPFLLVAVWAGFRGSPRLARRILRNRQFGPIIRAWHRERAIPLHAKWVACGLLAASWVTLWLIGTRWEVMSFLTLFFTGVATFLLTRANPAGKSA</sequence>
<name>A0A4Z0WEQ9_9GAMM</name>
<dbReference type="InterPro" id="IPR007401">
    <property type="entry name" value="DUF454"/>
</dbReference>
<accession>A0A4Z0WEQ9</accession>
<evidence type="ECO:0000313" key="4">
    <source>
        <dbReference type="Proteomes" id="UP000297475"/>
    </source>
</evidence>
<comment type="caution">
    <text evidence="3">The sequence shown here is derived from an EMBL/GenBank/DDBJ whole genome shotgun (WGS) entry which is preliminary data.</text>
</comment>
<keyword evidence="1" id="KW-1003">Cell membrane</keyword>
<protein>
    <recommendedName>
        <fullName evidence="1">Inner membrane protein</fullName>
    </recommendedName>
</protein>
<keyword evidence="1" id="KW-0997">Cell inner membrane</keyword>
<comment type="subcellular location">
    <subcellularLocation>
        <location evidence="1">Cell inner membrane</location>
        <topology evidence="1">Multi-pass membrane protein</topology>
    </subcellularLocation>
</comment>
<dbReference type="Pfam" id="PF04304">
    <property type="entry name" value="DUF454"/>
    <property type="match status" value="1"/>
</dbReference>
<dbReference type="AlphaFoldDB" id="A0A4Z0WEQ9"/>
<reference evidence="3 4" key="1">
    <citation type="submission" date="2019-04" db="EMBL/GenBank/DDBJ databases">
        <title>Natronospirillum operosus gen. nov., sp. nov., a haloalkaliphilic satellite isolated from decaying biomass of laboratory culture of cyanobacterium Geitlerinema sp. and proposal of Natronospirillaceae fam. nov. and Saccharospirillaceae fam. nov.</title>
        <authorList>
            <person name="Kevbrin V."/>
            <person name="Boltyanskaya Y."/>
            <person name="Koziaeva V."/>
            <person name="Grouzdev D.S."/>
            <person name="Park M."/>
            <person name="Cho J."/>
        </authorList>
    </citation>
    <scope>NUCLEOTIDE SEQUENCE [LARGE SCALE GENOMIC DNA]</scope>
    <source>
        <strain evidence="3 4">G-116</strain>
    </source>
</reference>
<dbReference type="OrthoDB" id="9816293at2"/>
<dbReference type="EMBL" id="SRMF01000004">
    <property type="protein sequence ID" value="TGG92806.1"/>
    <property type="molecule type" value="Genomic_DNA"/>
</dbReference>
<evidence type="ECO:0000313" key="3">
    <source>
        <dbReference type="EMBL" id="TGG92806.1"/>
    </source>
</evidence>
<keyword evidence="1 2" id="KW-0472">Membrane</keyword>
<dbReference type="RefSeq" id="WP_135483478.1">
    <property type="nucleotide sequence ID" value="NZ_SRMF01000004.1"/>
</dbReference>
<keyword evidence="4" id="KW-1185">Reference proteome</keyword>
<keyword evidence="2" id="KW-0812">Transmembrane</keyword>
<dbReference type="Proteomes" id="UP000297475">
    <property type="component" value="Unassembled WGS sequence"/>
</dbReference>
<gene>
    <name evidence="3" type="ORF">E4656_11805</name>
</gene>
<dbReference type="PIRSF" id="PIRSF016789">
    <property type="entry name" value="DUF454"/>
    <property type="match status" value="1"/>
</dbReference>
<evidence type="ECO:0000256" key="2">
    <source>
        <dbReference type="SAM" id="Phobius"/>
    </source>
</evidence>
<feature type="transmembrane region" description="Helical" evidence="2">
    <location>
        <begin position="97"/>
        <end position="114"/>
    </location>
</feature>
<dbReference type="PANTHER" id="PTHR35813">
    <property type="entry name" value="INNER MEMBRANE PROTEIN YBAN"/>
    <property type="match status" value="1"/>
</dbReference>